<protein>
    <submittedName>
        <fullName evidence="1">Uncharacterized protein</fullName>
    </submittedName>
</protein>
<proteinExistence type="predicted"/>
<accession>A0A6C0E2Y4</accession>
<sequence>METKEELIENIKEWIKIDNEITKMKSEIRDKNNKKKLITEGLMNVMKKNEIDCFDINGGSLVYKKNKVKKTLTGKTLLTALQSYYVNQPNTAEELTKHILNSREEQVKETIRRKIIKM</sequence>
<dbReference type="Pfam" id="PF19064">
    <property type="entry name" value="DUF5760"/>
    <property type="match status" value="1"/>
</dbReference>
<name>A0A6C0E2Y4_9ZZZZ</name>
<dbReference type="InterPro" id="IPR043918">
    <property type="entry name" value="DUF5760"/>
</dbReference>
<dbReference type="EMBL" id="MN739731">
    <property type="protein sequence ID" value="QHT23476.1"/>
    <property type="molecule type" value="Genomic_DNA"/>
</dbReference>
<evidence type="ECO:0000313" key="1">
    <source>
        <dbReference type="EMBL" id="QHT23476.1"/>
    </source>
</evidence>
<reference evidence="1" key="1">
    <citation type="journal article" date="2020" name="Nature">
        <title>Giant virus diversity and host interactions through global metagenomics.</title>
        <authorList>
            <person name="Schulz F."/>
            <person name="Roux S."/>
            <person name="Paez-Espino D."/>
            <person name="Jungbluth S."/>
            <person name="Walsh D.A."/>
            <person name="Denef V.J."/>
            <person name="McMahon K.D."/>
            <person name="Konstantinidis K.T."/>
            <person name="Eloe-Fadrosh E.A."/>
            <person name="Kyrpides N.C."/>
            <person name="Woyke T."/>
        </authorList>
    </citation>
    <scope>NUCLEOTIDE SEQUENCE</scope>
    <source>
        <strain evidence="1">GVMAG-M-3300023179-116</strain>
    </source>
</reference>
<dbReference type="AlphaFoldDB" id="A0A6C0E2Y4"/>
<organism evidence="1">
    <name type="scientific">viral metagenome</name>
    <dbReference type="NCBI Taxonomy" id="1070528"/>
    <lineage>
        <taxon>unclassified sequences</taxon>
        <taxon>metagenomes</taxon>
        <taxon>organismal metagenomes</taxon>
    </lineage>
</organism>